<name>A0A5C1E8E4_9RHOO</name>
<feature type="signal peptide" evidence="1">
    <location>
        <begin position="1"/>
        <end position="24"/>
    </location>
</feature>
<sequence length="407" mass="42398">MDRRTFLFGLGAAGLTVLNATAHAAPQAGIAKRAANAGALGLVPGTPRYGRLLVLVELKGGNDGLNTVVPYADPRYAALRPRLALKREQVLPLSESIGLHNALEALLPLWQARQLAVVQGVGYPDPDLSHFRSIDIWETASSAHETRSDGWLARTFATAPVPAAFAADGVVLGAADMGPFEGPGSRAIALANADQFLRQARLAQPGGEAARANPALAHLLKVEQDVSAAASHLAGAVTASRLATVFPGGPFGQAVKTACQLVASNAGVACLRLTLNGFDTHQNQLGAQAGLLKQLGEGLAALQAGLSELNHWNDTLVLTYAEFGRRPKENQSGGTDHGTAAPHFVLGGRVAGGLYGAAPALDRLDGNGNLPFAVDFRQLYATALDNWWGIPSRDILGGRFAPLPLLA</sequence>
<reference evidence="2 3" key="1">
    <citation type="submission" date="2017-07" db="EMBL/GenBank/DDBJ databases">
        <title>Complete genome sequence of Oryzomicrobium terrae TPP412.</title>
        <authorList>
            <person name="Chiu L.-W."/>
            <person name="Lo K.-J."/>
            <person name="Tsai Y.-M."/>
            <person name="Lin S.-S."/>
            <person name="Kuo C.-H."/>
            <person name="Liu C.-T."/>
        </authorList>
    </citation>
    <scope>NUCLEOTIDE SEQUENCE [LARGE SCALE GENOMIC DNA]</scope>
    <source>
        <strain evidence="2 3">TPP412</strain>
    </source>
</reference>
<evidence type="ECO:0008006" key="4">
    <source>
        <dbReference type="Google" id="ProtNLM"/>
    </source>
</evidence>
<dbReference type="AlphaFoldDB" id="A0A5C1E8E4"/>
<keyword evidence="1" id="KW-0732">Signal</keyword>
<dbReference type="EMBL" id="CP022579">
    <property type="protein sequence ID" value="QEL64904.1"/>
    <property type="molecule type" value="Genomic_DNA"/>
</dbReference>
<dbReference type="PROSITE" id="PS51318">
    <property type="entry name" value="TAT"/>
    <property type="match status" value="1"/>
</dbReference>
<protein>
    <recommendedName>
        <fullName evidence="4">Twin-arginine translocation pathway signal sequence domain-containing protein</fullName>
    </recommendedName>
</protein>
<dbReference type="Pfam" id="PF07394">
    <property type="entry name" value="DUF1501"/>
    <property type="match status" value="1"/>
</dbReference>
<evidence type="ECO:0000256" key="1">
    <source>
        <dbReference type="SAM" id="SignalP"/>
    </source>
</evidence>
<evidence type="ECO:0000313" key="3">
    <source>
        <dbReference type="Proteomes" id="UP000323671"/>
    </source>
</evidence>
<evidence type="ECO:0000313" key="2">
    <source>
        <dbReference type="EMBL" id="QEL64904.1"/>
    </source>
</evidence>
<organism evidence="2 3">
    <name type="scientific">Oryzomicrobium terrae</name>
    <dbReference type="NCBI Taxonomy" id="1735038"/>
    <lineage>
        <taxon>Bacteria</taxon>
        <taxon>Pseudomonadati</taxon>
        <taxon>Pseudomonadota</taxon>
        <taxon>Betaproteobacteria</taxon>
        <taxon>Rhodocyclales</taxon>
        <taxon>Rhodocyclaceae</taxon>
        <taxon>Oryzomicrobium</taxon>
    </lineage>
</organism>
<dbReference type="RefSeq" id="WP_149425307.1">
    <property type="nucleotide sequence ID" value="NZ_CP022579.1"/>
</dbReference>
<dbReference type="PANTHER" id="PTHR43737">
    <property type="entry name" value="BLL7424 PROTEIN"/>
    <property type="match status" value="1"/>
</dbReference>
<dbReference type="PANTHER" id="PTHR43737:SF1">
    <property type="entry name" value="DUF1501 DOMAIN-CONTAINING PROTEIN"/>
    <property type="match status" value="1"/>
</dbReference>
<accession>A0A5C1E8E4</accession>
<gene>
    <name evidence="2" type="ORF">OTERR_14280</name>
</gene>
<keyword evidence="3" id="KW-1185">Reference proteome</keyword>
<proteinExistence type="predicted"/>
<feature type="chain" id="PRO_5022879561" description="Twin-arginine translocation pathway signal sequence domain-containing protein" evidence="1">
    <location>
        <begin position="25"/>
        <end position="407"/>
    </location>
</feature>
<dbReference type="InterPro" id="IPR010869">
    <property type="entry name" value="DUF1501"/>
</dbReference>
<dbReference type="Proteomes" id="UP000323671">
    <property type="component" value="Chromosome"/>
</dbReference>
<dbReference type="KEGG" id="otr:OTERR_14280"/>
<dbReference type="InterPro" id="IPR006311">
    <property type="entry name" value="TAT_signal"/>
</dbReference>